<evidence type="ECO:0000313" key="1">
    <source>
        <dbReference type="EnsemblMetazoa" id="MESCA005958-PA"/>
    </source>
</evidence>
<dbReference type="AlphaFoldDB" id="T1GQP7"/>
<dbReference type="EMBL" id="CAQQ02067167">
    <property type="status" value="NOT_ANNOTATED_CDS"/>
    <property type="molecule type" value="Genomic_DNA"/>
</dbReference>
<dbReference type="EMBL" id="CAQQ02067164">
    <property type="status" value="NOT_ANNOTATED_CDS"/>
    <property type="molecule type" value="Genomic_DNA"/>
</dbReference>
<reference evidence="2" key="1">
    <citation type="submission" date="2013-02" db="EMBL/GenBank/DDBJ databases">
        <authorList>
            <person name="Hughes D."/>
        </authorList>
    </citation>
    <scope>NUCLEOTIDE SEQUENCE</scope>
    <source>
        <strain>Durham</strain>
        <strain evidence="2">NC isolate 2 -- Noor lab</strain>
    </source>
</reference>
<dbReference type="EMBL" id="CAQQ02067166">
    <property type="status" value="NOT_ANNOTATED_CDS"/>
    <property type="molecule type" value="Genomic_DNA"/>
</dbReference>
<sequence>MVILSNLSAIKETNLAVQIMDWQIRIGRRSITGRTFFAADTRNNEKAGSKCQQRSGEPLVADLDLREALMFLKVAFILSTSIGKCFVLPMVSQKDQRKKKFGSTTVGTNTTSYTSLRA</sequence>
<reference evidence="1" key="2">
    <citation type="submission" date="2015-06" db="UniProtKB">
        <authorList>
            <consortium name="EnsemblMetazoa"/>
        </authorList>
    </citation>
    <scope>IDENTIFICATION</scope>
</reference>
<proteinExistence type="predicted"/>
<dbReference type="Proteomes" id="UP000015102">
    <property type="component" value="Unassembled WGS sequence"/>
</dbReference>
<accession>T1GQP7</accession>
<evidence type="ECO:0000313" key="2">
    <source>
        <dbReference type="Proteomes" id="UP000015102"/>
    </source>
</evidence>
<organism evidence="1 2">
    <name type="scientific">Megaselia scalaris</name>
    <name type="common">Humpbacked fly</name>
    <name type="synonym">Phora scalaris</name>
    <dbReference type="NCBI Taxonomy" id="36166"/>
    <lineage>
        <taxon>Eukaryota</taxon>
        <taxon>Metazoa</taxon>
        <taxon>Ecdysozoa</taxon>
        <taxon>Arthropoda</taxon>
        <taxon>Hexapoda</taxon>
        <taxon>Insecta</taxon>
        <taxon>Pterygota</taxon>
        <taxon>Neoptera</taxon>
        <taxon>Endopterygota</taxon>
        <taxon>Diptera</taxon>
        <taxon>Brachycera</taxon>
        <taxon>Muscomorpha</taxon>
        <taxon>Platypezoidea</taxon>
        <taxon>Phoridae</taxon>
        <taxon>Megaseliini</taxon>
        <taxon>Megaselia</taxon>
    </lineage>
</organism>
<dbReference type="EnsemblMetazoa" id="MESCA005958-RA">
    <property type="protein sequence ID" value="MESCA005958-PA"/>
    <property type="gene ID" value="MESCA005958"/>
</dbReference>
<dbReference type="HOGENOM" id="CLU_2075827_0_0_1"/>
<protein>
    <submittedName>
        <fullName evidence="1">Uncharacterized protein</fullName>
    </submittedName>
</protein>
<dbReference type="EMBL" id="CAQQ02067165">
    <property type="status" value="NOT_ANNOTATED_CDS"/>
    <property type="molecule type" value="Genomic_DNA"/>
</dbReference>
<name>T1GQP7_MEGSC</name>
<keyword evidence="2" id="KW-1185">Reference proteome</keyword>